<dbReference type="SUPFAM" id="SSF46955">
    <property type="entry name" value="Putative DNA-binding domain"/>
    <property type="match status" value="1"/>
</dbReference>
<sequence>MDENPVRERLLSVADVADYLGVSVRTVWGLRAEGNFAPGTRIGRRVVWRETVLTEWLDKATEAPGESAVYKFRSAG</sequence>
<dbReference type="Proteomes" id="UP001500730">
    <property type="component" value="Unassembled WGS sequence"/>
</dbReference>
<evidence type="ECO:0000259" key="1">
    <source>
        <dbReference type="Pfam" id="PF12728"/>
    </source>
</evidence>
<feature type="domain" description="Helix-turn-helix" evidence="1">
    <location>
        <begin position="10"/>
        <end position="59"/>
    </location>
</feature>
<accession>A0ABN3M906</accession>
<protein>
    <recommendedName>
        <fullName evidence="1">Helix-turn-helix domain-containing protein</fullName>
    </recommendedName>
</protein>
<dbReference type="InterPro" id="IPR009061">
    <property type="entry name" value="DNA-bd_dom_put_sf"/>
</dbReference>
<dbReference type="InterPro" id="IPR041657">
    <property type="entry name" value="HTH_17"/>
</dbReference>
<name>A0ABN3M906_9MICO</name>
<reference evidence="2 3" key="1">
    <citation type="journal article" date="2019" name="Int. J. Syst. Evol. Microbiol.">
        <title>The Global Catalogue of Microorganisms (GCM) 10K type strain sequencing project: providing services to taxonomists for standard genome sequencing and annotation.</title>
        <authorList>
            <consortium name="The Broad Institute Genomics Platform"/>
            <consortium name="The Broad Institute Genome Sequencing Center for Infectious Disease"/>
            <person name="Wu L."/>
            <person name="Ma J."/>
        </authorList>
    </citation>
    <scope>NUCLEOTIDE SEQUENCE [LARGE SCALE GENOMIC DNA]</scope>
    <source>
        <strain evidence="2 3">JCM 16259</strain>
    </source>
</reference>
<gene>
    <name evidence="2" type="ORF">GCM10009858_39290</name>
</gene>
<dbReference type="Pfam" id="PF12728">
    <property type="entry name" value="HTH_17"/>
    <property type="match status" value="1"/>
</dbReference>
<evidence type="ECO:0000313" key="2">
    <source>
        <dbReference type="EMBL" id="GAA2497155.1"/>
    </source>
</evidence>
<dbReference type="Gene3D" id="1.10.238.160">
    <property type="match status" value="1"/>
</dbReference>
<proteinExistence type="predicted"/>
<evidence type="ECO:0000313" key="3">
    <source>
        <dbReference type="Proteomes" id="UP001500730"/>
    </source>
</evidence>
<comment type="caution">
    <text evidence="2">The sequence shown here is derived from an EMBL/GenBank/DDBJ whole genome shotgun (WGS) entry which is preliminary data.</text>
</comment>
<dbReference type="EMBL" id="BAAARE010000021">
    <property type="protein sequence ID" value="GAA2497155.1"/>
    <property type="molecule type" value="Genomic_DNA"/>
</dbReference>
<keyword evidence="3" id="KW-1185">Reference proteome</keyword>
<organism evidence="2 3">
    <name type="scientific">Terrabacter carboxydivorans</name>
    <dbReference type="NCBI Taxonomy" id="619730"/>
    <lineage>
        <taxon>Bacteria</taxon>
        <taxon>Bacillati</taxon>
        <taxon>Actinomycetota</taxon>
        <taxon>Actinomycetes</taxon>
        <taxon>Micrococcales</taxon>
        <taxon>Intrasporangiaceae</taxon>
        <taxon>Terrabacter</taxon>
    </lineage>
</organism>
<dbReference type="RefSeq" id="WP_344256769.1">
    <property type="nucleotide sequence ID" value="NZ_BAAARE010000021.1"/>
</dbReference>